<feature type="non-terminal residue" evidence="1">
    <location>
        <position position="26"/>
    </location>
</feature>
<organism evidence="1 2">
    <name type="scientific">Trifolium medium</name>
    <dbReference type="NCBI Taxonomy" id="97028"/>
    <lineage>
        <taxon>Eukaryota</taxon>
        <taxon>Viridiplantae</taxon>
        <taxon>Streptophyta</taxon>
        <taxon>Embryophyta</taxon>
        <taxon>Tracheophyta</taxon>
        <taxon>Spermatophyta</taxon>
        <taxon>Magnoliopsida</taxon>
        <taxon>eudicotyledons</taxon>
        <taxon>Gunneridae</taxon>
        <taxon>Pentapetalae</taxon>
        <taxon>rosids</taxon>
        <taxon>fabids</taxon>
        <taxon>Fabales</taxon>
        <taxon>Fabaceae</taxon>
        <taxon>Papilionoideae</taxon>
        <taxon>50 kb inversion clade</taxon>
        <taxon>NPAAA clade</taxon>
        <taxon>Hologalegina</taxon>
        <taxon>IRL clade</taxon>
        <taxon>Trifolieae</taxon>
        <taxon>Trifolium</taxon>
    </lineage>
</organism>
<dbReference type="Proteomes" id="UP000265520">
    <property type="component" value="Unassembled WGS sequence"/>
</dbReference>
<sequence length="26" mass="3057">MFGGFQTIRSPKSKSQQLQTYWIPVQ</sequence>
<name>A0A392W6Z6_9FABA</name>
<dbReference type="AlphaFoldDB" id="A0A392W6Z6"/>
<dbReference type="EMBL" id="LXQA011406424">
    <property type="protein sequence ID" value="MCI96117.1"/>
    <property type="molecule type" value="Genomic_DNA"/>
</dbReference>
<protein>
    <submittedName>
        <fullName evidence="1">Uncharacterized protein</fullName>
    </submittedName>
</protein>
<proteinExistence type="predicted"/>
<evidence type="ECO:0000313" key="2">
    <source>
        <dbReference type="Proteomes" id="UP000265520"/>
    </source>
</evidence>
<evidence type="ECO:0000313" key="1">
    <source>
        <dbReference type="EMBL" id="MCI96117.1"/>
    </source>
</evidence>
<accession>A0A392W6Z6</accession>
<comment type="caution">
    <text evidence="1">The sequence shown here is derived from an EMBL/GenBank/DDBJ whole genome shotgun (WGS) entry which is preliminary data.</text>
</comment>
<keyword evidence="2" id="KW-1185">Reference proteome</keyword>
<reference evidence="1 2" key="1">
    <citation type="journal article" date="2018" name="Front. Plant Sci.">
        <title>Red Clover (Trifolium pratense) and Zigzag Clover (T. medium) - A Picture of Genomic Similarities and Differences.</title>
        <authorList>
            <person name="Dluhosova J."/>
            <person name="Istvanek J."/>
            <person name="Nedelnik J."/>
            <person name="Repkova J."/>
        </authorList>
    </citation>
    <scope>NUCLEOTIDE SEQUENCE [LARGE SCALE GENOMIC DNA]</scope>
    <source>
        <strain evidence="2">cv. 10/8</strain>
        <tissue evidence="1">Leaf</tissue>
    </source>
</reference>